<evidence type="ECO:0008006" key="3">
    <source>
        <dbReference type="Google" id="ProtNLM"/>
    </source>
</evidence>
<gene>
    <name evidence="1" type="ORF">ACFPFU_21040</name>
</gene>
<protein>
    <recommendedName>
        <fullName evidence="3">SatD family (SatD)</fullName>
    </recommendedName>
</protein>
<dbReference type="EMBL" id="JBHSJJ010000016">
    <property type="protein sequence ID" value="MFC4874204.1"/>
    <property type="molecule type" value="Genomic_DNA"/>
</dbReference>
<dbReference type="Proteomes" id="UP001595818">
    <property type="component" value="Unassembled WGS sequence"/>
</dbReference>
<dbReference type="SUPFAM" id="SSF47413">
    <property type="entry name" value="lambda repressor-like DNA-binding domains"/>
    <property type="match status" value="1"/>
</dbReference>
<dbReference type="RefSeq" id="WP_377067824.1">
    <property type="nucleotide sequence ID" value="NZ_JBHSJJ010000016.1"/>
</dbReference>
<keyword evidence="2" id="KW-1185">Reference proteome</keyword>
<organism evidence="1 2">
    <name type="scientific">Negadavirga shengliensis</name>
    <dbReference type="NCBI Taxonomy" id="1389218"/>
    <lineage>
        <taxon>Bacteria</taxon>
        <taxon>Pseudomonadati</taxon>
        <taxon>Bacteroidota</taxon>
        <taxon>Cytophagia</taxon>
        <taxon>Cytophagales</taxon>
        <taxon>Cyclobacteriaceae</taxon>
        <taxon>Negadavirga</taxon>
    </lineage>
</organism>
<name>A0ABV9T6I4_9BACT</name>
<evidence type="ECO:0000313" key="1">
    <source>
        <dbReference type="EMBL" id="MFC4874204.1"/>
    </source>
</evidence>
<comment type="caution">
    <text evidence="1">The sequence shown here is derived from an EMBL/GenBank/DDBJ whole genome shotgun (WGS) entry which is preliminary data.</text>
</comment>
<accession>A0ABV9T6I4</accession>
<evidence type="ECO:0000313" key="2">
    <source>
        <dbReference type="Proteomes" id="UP001595818"/>
    </source>
</evidence>
<reference evidence="2" key="1">
    <citation type="journal article" date="2019" name="Int. J. Syst. Evol. Microbiol.">
        <title>The Global Catalogue of Microorganisms (GCM) 10K type strain sequencing project: providing services to taxonomists for standard genome sequencing and annotation.</title>
        <authorList>
            <consortium name="The Broad Institute Genomics Platform"/>
            <consortium name="The Broad Institute Genome Sequencing Center for Infectious Disease"/>
            <person name="Wu L."/>
            <person name="Ma J."/>
        </authorList>
    </citation>
    <scope>NUCLEOTIDE SEQUENCE [LARGE SCALE GENOMIC DNA]</scope>
    <source>
        <strain evidence="2">CGMCC 4.7466</strain>
    </source>
</reference>
<dbReference type="InterPro" id="IPR010982">
    <property type="entry name" value="Lambda_DNA-bd_dom_sf"/>
</dbReference>
<sequence length="203" mass="22794">MIAVITGDIVQSQKLPPDRWLESLKNVLAKWGTQPADWEIYRGDSFQLKVNDPRMALKVALHIKAAIKKIPPLDVRMAIGIGEPAYIAPRISESNGGAFVRSGETFERLEKMGQHLLIGSPWPEFDRQINLMLKLALTIMDHWTAKSAKTVSLVFENPGLSQTALGELEGINQNTISTRLKRSQLEVIEELMDFYTEKLNALL</sequence>
<proteinExistence type="predicted"/>